<dbReference type="Proteomes" id="UP000318578">
    <property type="component" value="Unassembled WGS sequence"/>
</dbReference>
<gene>
    <name evidence="2" type="ORF">FNH06_01965</name>
</gene>
<evidence type="ECO:0000313" key="2">
    <source>
        <dbReference type="EMBL" id="TVT25596.1"/>
    </source>
</evidence>
<reference evidence="2 3" key="1">
    <citation type="submission" date="2019-07" db="EMBL/GenBank/DDBJ databases">
        <title>New species of Amycolatopsis and Streptomyces.</title>
        <authorList>
            <person name="Duangmal K."/>
            <person name="Teo W.F.A."/>
            <person name="Lipun K."/>
        </authorList>
    </citation>
    <scope>NUCLEOTIDE SEQUENCE [LARGE SCALE GENOMIC DNA]</scope>
    <source>
        <strain evidence="2 3">JCM 30562</strain>
    </source>
</reference>
<proteinExistence type="predicted"/>
<comment type="caution">
    <text evidence="2">The sequence shown here is derived from an EMBL/GenBank/DDBJ whole genome shotgun (WGS) entry which is preliminary data.</text>
</comment>
<evidence type="ECO:0000313" key="3">
    <source>
        <dbReference type="Proteomes" id="UP000318578"/>
    </source>
</evidence>
<evidence type="ECO:0000256" key="1">
    <source>
        <dbReference type="SAM" id="MobiDB-lite"/>
    </source>
</evidence>
<protein>
    <recommendedName>
        <fullName evidence="4">DUF4760 domain-containing protein</fullName>
    </recommendedName>
</protein>
<dbReference type="OrthoDB" id="3536690at2"/>
<sequence>MAIVLSFIALLFSAFVFLYNRRASKRDLYVRMHDQLLDADRQHGRRVLFELAEQNQQPGDLTSEEHRYANHALATLELFGFLYFKRYIPRRDALEMWGITITRLVDAGEQSGFLALRDAQNGMPVWPYLRRLAVDSRRHRSRNALHTAPEPESAKPGGHVQS</sequence>
<organism evidence="2 3">
    <name type="scientific">Amycolatopsis acidiphila</name>
    <dbReference type="NCBI Taxonomy" id="715473"/>
    <lineage>
        <taxon>Bacteria</taxon>
        <taxon>Bacillati</taxon>
        <taxon>Actinomycetota</taxon>
        <taxon>Actinomycetes</taxon>
        <taxon>Pseudonocardiales</taxon>
        <taxon>Pseudonocardiaceae</taxon>
        <taxon>Amycolatopsis</taxon>
    </lineage>
</organism>
<dbReference type="EMBL" id="VJZA01000002">
    <property type="protein sequence ID" value="TVT25596.1"/>
    <property type="molecule type" value="Genomic_DNA"/>
</dbReference>
<evidence type="ECO:0008006" key="4">
    <source>
        <dbReference type="Google" id="ProtNLM"/>
    </source>
</evidence>
<feature type="region of interest" description="Disordered" evidence="1">
    <location>
        <begin position="139"/>
        <end position="162"/>
    </location>
</feature>
<dbReference type="RefSeq" id="WP_144632688.1">
    <property type="nucleotide sequence ID" value="NZ_BNAX01000021.1"/>
</dbReference>
<name>A0A558AMU8_9PSEU</name>
<keyword evidence="3" id="KW-1185">Reference proteome</keyword>
<accession>A0A558AMU8</accession>
<dbReference type="AlphaFoldDB" id="A0A558AMU8"/>